<sequence>MNEFLLVFRRDYKTPEAQPTAEQLQESLKHWGEWFGKLKAEDKLVAPPHRFDGAGKILKNDKSVVDGPYLEPKESIGGLIIVKAGSYEEAIKIAEGCPVLELGGNVEVRQAL</sequence>
<evidence type="ECO:0000313" key="3">
    <source>
        <dbReference type="EMBL" id="GAA4323506.1"/>
    </source>
</evidence>
<dbReference type="Proteomes" id="UP001500582">
    <property type="component" value="Unassembled WGS sequence"/>
</dbReference>
<dbReference type="Gene3D" id="3.30.70.1060">
    <property type="entry name" value="Dimeric alpha+beta barrel"/>
    <property type="match status" value="1"/>
</dbReference>
<gene>
    <name evidence="3" type="ORF">GCM10023149_24490</name>
</gene>
<protein>
    <submittedName>
        <fullName evidence="3">YciI family protein</fullName>
    </submittedName>
</protein>
<dbReference type="InterPro" id="IPR011008">
    <property type="entry name" value="Dimeric_a/b-barrel"/>
</dbReference>
<dbReference type="EMBL" id="BAABFT010000005">
    <property type="protein sequence ID" value="GAA4323506.1"/>
    <property type="molecule type" value="Genomic_DNA"/>
</dbReference>
<keyword evidence="4" id="KW-1185">Reference proteome</keyword>
<evidence type="ECO:0000256" key="1">
    <source>
        <dbReference type="ARBA" id="ARBA00007689"/>
    </source>
</evidence>
<accession>A0ABP8GFQ5</accession>
<evidence type="ECO:0000259" key="2">
    <source>
        <dbReference type="Pfam" id="PF03795"/>
    </source>
</evidence>
<proteinExistence type="inferred from homology"/>
<evidence type="ECO:0000313" key="4">
    <source>
        <dbReference type="Proteomes" id="UP001500582"/>
    </source>
</evidence>
<reference evidence="4" key="1">
    <citation type="journal article" date="2019" name="Int. J. Syst. Evol. Microbiol.">
        <title>The Global Catalogue of Microorganisms (GCM) 10K type strain sequencing project: providing services to taxonomists for standard genome sequencing and annotation.</title>
        <authorList>
            <consortium name="The Broad Institute Genomics Platform"/>
            <consortium name="The Broad Institute Genome Sequencing Center for Infectious Disease"/>
            <person name="Wu L."/>
            <person name="Ma J."/>
        </authorList>
    </citation>
    <scope>NUCLEOTIDE SEQUENCE [LARGE SCALE GENOMIC DNA]</scope>
    <source>
        <strain evidence="4">JCM 17705</strain>
    </source>
</reference>
<dbReference type="Pfam" id="PF03795">
    <property type="entry name" value="YCII"/>
    <property type="match status" value="1"/>
</dbReference>
<feature type="domain" description="YCII-related" evidence="2">
    <location>
        <begin position="12"/>
        <end position="108"/>
    </location>
</feature>
<dbReference type="InterPro" id="IPR005545">
    <property type="entry name" value="YCII"/>
</dbReference>
<comment type="caution">
    <text evidence="3">The sequence shown here is derived from an EMBL/GenBank/DDBJ whole genome shotgun (WGS) entry which is preliminary data.</text>
</comment>
<dbReference type="SUPFAM" id="SSF54909">
    <property type="entry name" value="Dimeric alpha+beta barrel"/>
    <property type="match status" value="1"/>
</dbReference>
<name>A0ABP8GFQ5_9SPHI</name>
<organism evidence="3 4">
    <name type="scientific">Mucilaginibacter gynuensis</name>
    <dbReference type="NCBI Taxonomy" id="1302236"/>
    <lineage>
        <taxon>Bacteria</taxon>
        <taxon>Pseudomonadati</taxon>
        <taxon>Bacteroidota</taxon>
        <taxon>Sphingobacteriia</taxon>
        <taxon>Sphingobacteriales</taxon>
        <taxon>Sphingobacteriaceae</taxon>
        <taxon>Mucilaginibacter</taxon>
    </lineage>
</organism>
<comment type="similarity">
    <text evidence="1">Belongs to the YciI family.</text>
</comment>
<dbReference type="RefSeq" id="WP_345211368.1">
    <property type="nucleotide sequence ID" value="NZ_BAABFT010000005.1"/>
</dbReference>